<dbReference type="EMBL" id="CAJZBQ010000040">
    <property type="protein sequence ID" value="CAG9326198.1"/>
    <property type="molecule type" value="Genomic_DNA"/>
</dbReference>
<comment type="caution">
    <text evidence="1">The sequence shown here is derived from an EMBL/GenBank/DDBJ whole genome shotgun (WGS) entry which is preliminary data.</text>
</comment>
<reference evidence="1" key="1">
    <citation type="submission" date="2021-09" db="EMBL/GenBank/DDBJ databases">
        <authorList>
            <consortium name="AG Swart"/>
            <person name="Singh M."/>
            <person name="Singh A."/>
            <person name="Seah K."/>
            <person name="Emmerich C."/>
        </authorList>
    </citation>
    <scope>NUCLEOTIDE SEQUENCE</scope>
    <source>
        <strain evidence="1">ATCC30299</strain>
    </source>
</reference>
<dbReference type="AlphaFoldDB" id="A0AAU9JKF9"/>
<proteinExistence type="predicted"/>
<dbReference type="Proteomes" id="UP001162131">
    <property type="component" value="Unassembled WGS sequence"/>
</dbReference>
<keyword evidence="2" id="KW-1185">Reference proteome</keyword>
<gene>
    <name evidence="1" type="ORF">BSTOLATCC_MIC40630</name>
</gene>
<name>A0AAU9JKF9_9CILI</name>
<sequence>MLVIQTKCNKFLCGFFENSGKLVYMKKQSRTNVGSVTEFLENSRMEFPDMGKADLIGVTCLGGMPELMRESLIFAKVRLS</sequence>
<evidence type="ECO:0000313" key="2">
    <source>
        <dbReference type="Proteomes" id="UP001162131"/>
    </source>
</evidence>
<accession>A0AAU9JKF9</accession>
<evidence type="ECO:0000313" key="1">
    <source>
        <dbReference type="EMBL" id="CAG9326198.1"/>
    </source>
</evidence>
<organism evidence="1 2">
    <name type="scientific">Blepharisma stoltei</name>
    <dbReference type="NCBI Taxonomy" id="1481888"/>
    <lineage>
        <taxon>Eukaryota</taxon>
        <taxon>Sar</taxon>
        <taxon>Alveolata</taxon>
        <taxon>Ciliophora</taxon>
        <taxon>Postciliodesmatophora</taxon>
        <taxon>Heterotrichea</taxon>
        <taxon>Heterotrichida</taxon>
        <taxon>Blepharismidae</taxon>
        <taxon>Blepharisma</taxon>
    </lineage>
</organism>
<protein>
    <submittedName>
        <fullName evidence="1">Uncharacterized protein</fullName>
    </submittedName>
</protein>